<accession>A0ABR0ITT9</accession>
<dbReference type="GO" id="GO:0004674">
    <property type="term" value="F:protein serine/threonine kinase activity"/>
    <property type="evidence" value="ECO:0007669"/>
    <property type="project" value="UniProtKB-EC"/>
</dbReference>
<keyword evidence="3" id="KW-1185">Reference proteome</keyword>
<comment type="caution">
    <text evidence="2">The sequence shown here is derived from an EMBL/GenBank/DDBJ whole genome shotgun (WGS) entry which is preliminary data.</text>
</comment>
<name>A0ABR0ITT9_9PEZI</name>
<evidence type="ECO:0000313" key="2">
    <source>
        <dbReference type="EMBL" id="KAK5023341.1"/>
    </source>
</evidence>
<proteinExistence type="predicted"/>
<feature type="compositionally biased region" description="Acidic residues" evidence="1">
    <location>
        <begin position="1"/>
        <end position="10"/>
    </location>
</feature>
<sequence length="75" mass="8133">MAAAFDEEDLSLTISTSNTRRGSNNARVPEVSEPQPSATHPQANPTQIAKRLGQYEIIKTLGEGSFGKVKLAIHR</sequence>
<evidence type="ECO:0000313" key="3">
    <source>
        <dbReference type="Proteomes" id="UP001357485"/>
    </source>
</evidence>
<dbReference type="EC" id="2.7.11.1" evidence="2"/>
<protein>
    <submittedName>
        <fullName evidence="2">Protein kinase</fullName>
        <ecNumber evidence="2">2.7.11.1</ecNumber>
    </submittedName>
</protein>
<organism evidence="2 3">
    <name type="scientific">Cryomyces antarcticus</name>
    <dbReference type="NCBI Taxonomy" id="329879"/>
    <lineage>
        <taxon>Eukaryota</taxon>
        <taxon>Fungi</taxon>
        <taxon>Dikarya</taxon>
        <taxon>Ascomycota</taxon>
        <taxon>Pezizomycotina</taxon>
        <taxon>Dothideomycetes</taxon>
        <taxon>Dothideomycetes incertae sedis</taxon>
        <taxon>Cryomyces</taxon>
    </lineage>
</organism>
<dbReference type="SUPFAM" id="SSF56112">
    <property type="entry name" value="Protein kinase-like (PK-like)"/>
    <property type="match status" value="1"/>
</dbReference>
<evidence type="ECO:0000256" key="1">
    <source>
        <dbReference type="SAM" id="MobiDB-lite"/>
    </source>
</evidence>
<keyword evidence="2" id="KW-0418">Kinase</keyword>
<feature type="non-terminal residue" evidence="2">
    <location>
        <position position="75"/>
    </location>
</feature>
<feature type="region of interest" description="Disordered" evidence="1">
    <location>
        <begin position="1"/>
        <end position="46"/>
    </location>
</feature>
<dbReference type="InterPro" id="IPR011009">
    <property type="entry name" value="Kinase-like_dom_sf"/>
</dbReference>
<feature type="compositionally biased region" description="Polar residues" evidence="1">
    <location>
        <begin position="34"/>
        <end position="46"/>
    </location>
</feature>
<feature type="compositionally biased region" description="Polar residues" evidence="1">
    <location>
        <begin position="12"/>
        <end position="26"/>
    </location>
</feature>
<keyword evidence="2" id="KW-0808">Transferase</keyword>
<gene>
    <name evidence="2" type="primary">SNF1_2</name>
    <name evidence="2" type="ORF">LTR16_012376</name>
</gene>
<dbReference type="Proteomes" id="UP001357485">
    <property type="component" value="Unassembled WGS sequence"/>
</dbReference>
<dbReference type="EMBL" id="JAVRRA010029003">
    <property type="protein sequence ID" value="KAK5023341.1"/>
    <property type="molecule type" value="Genomic_DNA"/>
</dbReference>
<dbReference type="Gene3D" id="3.30.200.20">
    <property type="entry name" value="Phosphorylase Kinase, domain 1"/>
    <property type="match status" value="1"/>
</dbReference>
<reference evidence="2 3" key="1">
    <citation type="submission" date="2023-08" db="EMBL/GenBank/DDBJ databases">
        <title>Black Yeasts Isolated from many extreme environments.</title>
        <authorList>
            <person name="Coleine C."/>
            <person name="Stajich J.E."/>
            <person name="Selbmann L."/>
        </authorList>
    </citation>
    <scope>NUCLEOTIDE SEQUENCE [LARGE SCALE GENOMIC DNA]</scope>
    <source>
        <strain evidence="2 3">CCFEE 536</strain>
    </source>
</reference>